<protein>
    <submittedName>
        <fullName evidence="2">Uncharacterized protein</fullName>
    </submittedName>
</protein>
<dbReference type="STRING" id="1123349.SAMN02744037_00058"/>
<keyword evidence="3" id="KW-1185">Reference proteome</keyword>
<keyword evidence="1" id="KW-0472">Membrane</keyword>
<sequence>MNINYVIILIGFITCIISLSFLVKFSSRFEHVIKIANESKSNFTDDLVINKLNELDKNIKIINNNIKNETSVINSKNLKVTYSNEIERLSLLGYSKEEIAKMTNKSIREVDLILKLKRE</sequence>
<feature type="transmembrane region" description="Helical" evidence="1">
    <location>
        <begin position="6"/>
        <end position="25"/>
    </location>
</feature>
<dbReference type="EMBL" id="FRAE01000004">
    <property type="protein sequence ID" value="SHJ44014.1"/>
    <property type="molecule type" value="Genomic_DNA"/>
</dbReference>
<dbReference type="Proteomes" id="UP000242497">
    <property type="component" value="Unassembled WGS sequence"/>
</dbReference>
<evidence type="ECO:0000313" key="3">
    <source>
        <dbReference type="Proteomes" id="UP000242497"/>
    </source>
</evidence>
<evidence type="ECO:0000256" key="1">
    <source>
        <dbReference type="SAM" id="Phobius"/>
    </source>
</evidence>
<accession>A0A1M6JBM9</accession>
<dbReference type="RefSeq" id="WP_072886414.1">
    <property type="nucleotide sequence ID" value="NZ_FRAE01000004.1"/>
</dbReference>
<name>A0A1M6JBM9_9FIRM</name>
<reference evidence="3" key="1">
    <citation type="submission" date="2016-11" db="EMBL/GenBank/DDBJ databases">
        <authorList>
            <person name="Varghese N."/>
            <person name="Submissions S."/>
        </authorList>
    </citation>
    <scope>NUCLEOTIDE SEQUENCE [LARGE SCALE GENOMIC DNA]</scope>
    <source>
        <strain evidence="3">DSM 15518</strain>
    </source>
</reference>
<gene>
    <name evidence="2" type="ORF">SAMN02744037_00058</name>
</gene>
<organism evidence="2 3">
    <name type="scientific">Tepidibacter formicigenes DSM 15518</name>
    <dbReference type="NCBI Taxonomy" id="1123349"/>
    <lineage>
        <taxon>Bacteria</taxon>
        <taxon>Bacillati</taxon>
        <taxon>Bacillota</taxon>
        <taxon>Clostridia</taxon>
        <taxon>Peptostreptococcales</taxon>
        <taxon>Peptostreptococcaceae</taxon>
        <taxon>Tepidibacter</taxon>
    </lineage>
</organism>
<dbReference type="OrthoDB" id="1755582at2"/>
<keyword evidence="1" id="KW-1133">Transmembrane helix</keyword>
<evidence type="ECO:0000313" key="2">
    <source>
        <dbReference type="EMBL" id="SHJ44014.1"/>
    </source>
</evidence>
<proteinExistence type="predicted"/>
<dbReference type="AlphaFoldDB" id="A0A1M6JBM9"/>
<keyword evidence="1" id="KW-0812">Transmembrane</keyword>